<evidence type="ECO:0000256" key="4">
    <source>
        <dbReference type="ARBA" id="ARBA00023239"/>
    </source>
</evidence>
<reference evidence="6 7" key="1">
    <citation type="journal article" date="2018" name="Nat. Biotechnol.">
        <title>A standardized bacterial taxonomy based on genome phylogeny substantially revises the tree of life.</title>
        <authorList>
            <person name="Parks D.H."/>
            <person name="Chuvochina M."/>
            <person name="Waite D.W."/>
            <person name="Rinke C."/>
            <person name="Skarshewski A."/>
            <person name="Chaumeil P.A."/>
            <person name="Hugenholtz P."/>
        </authorList>
    </citation>
    <scope>NUCLEOTIDE SEQUENCE [LARGE SCALE GENOMIC DNA]</scope>
    <source>
        <strain evidence="6">UBA11728</strain>
    </source>
</reference>
<evidence type="ECO:0000256" key="3">
    <source>
        <dbReference type="ARBA" id="ARBA00022764"/>
    </source>
</evidence>
<evidence type="ECO:0000313" key="7">
    <source>
        <dbReference type="Proteomes" id="UP000262969"/>
    </source>
</evidence>
<protein>
    <recommendedName>
        <fullName evidence="5">Heparinase II/III-like C-terminal domain-containing protein</fullName>
    </recommendedName>
</protein>
<dbReference type="SUPFAM" id="SSF48230">
    <property type="entry name" value="Chondroitin AC/alginate lyase"/>
    <property type="match status" value="1"/>
</dbReference>
<proteinExistence type="predicted"/>
<dbReference type="Gene3D" id="2.70.98.70">
    <property type="match status" value="1"/>
</dbReference>
<keyword evidence="2" id="KW-0732">Signal</keyword>
<dbReference type="PANTHER" id="PTHR39210:SF1">
    <property type="entry name" value="HEPARIN-SULFATE LYASE"/>
    <property type="match status" value="1"/>
</dbReference>
<accession>A0A3D2XBD1</accession>
<evidence type="ECO:0000256" key="2">
    <source>
        <dbReference type="ARBA" id="ARBA00022729"/>
    </source>
</evidence>
<dbReference type="InterPro" id="IPR012480">
    <property type="entry name" value="Hepar_II_III_C"/>
</dbReference>
<dbReference type="AlphaFoldDB" id="A0A3D2XBD1"/>
<organism evidence="6 7">
    <name type="scientific">Lachnoclostridium phytofermentans</name>
    <dbReference type="NCBI Taxonomy" id="66219"/>
    <lineage>
        <taxon>Bacteria</taxon>
        <taxon>Bacillati</taxon>
        <taxon>Bacillota</taxon>
        <taxon>Clostridia</taxon>
        <taxon>Lachnospirales</taxon>
        <taxon>Lachnospiraceae</taxon>
    </lineage>
</organism>
<evidence type="ECO:0000256" key="1">
    <source>
        <dbReference type="ARBA" id="ARBA00004418"/>
    </source>
</evidence>
<dbReference type="Pfam" id="PF07940">
    <property type="entry name" value="Hepar_II_III_C"/>
    <property type="match status" value="1"/>
</dbReference>
<dbReference type="PANTHER" id="PTHR39210">
    <property type="entry name" value="HEPARIN-SULFATE LYASE"/>
    <property type="match status" value="1"/>
</dbReference>
<dbReference type="GO" id="GO:0042597">
    <property type="term" value="C:periplasmic space"/>
    <property type="evidence" value="ECO:0007669"/>
    <property type="project" value="UniProtKB-SubCell"/>
</dbReference>
<dbReference type="Gene3D" id="1.50.10.100">
    <property type="entry name" value="Chondroitin AC/alginate lyase"/>
    <property type="match status" value="1"/>
</dbReference>
<comment type="subcellular location">
    <subcellularLocation>
        <location evidence="1">Periplasm</location>
    </subcellularLocation>
</comment>
<keyword evidence="3" id="KW-0574">Periplasm</keyword>
<dbReference type="GO" id="GO:0016829">
    <property type="term" value="F:lyase activity"/>
    <property type="evidence" value="ECO:0007669"/>
    <property type="project" value="UniProtKB-KW"/>
</dbReference>
<keyword evidence="4" id="KW-0456">Lyase</keyword>
<dbReference type="EMBL" id="DPVV01000492">
    <property type="protein sequence ID" value="HCL03658.1"/>
    <property type="molecule type" value="Genomic_DNA"/>
</dbReference>
<evidence type="ECO:0000313" key="6">
    <source>
        <dbReference type="EMBL" id="HCL03658.1"/>
    </source>
</evidence>
<dbReference type="Proteomes" id="UP000262969">
    <property type="component" value="Unassembled WGS sequence"/>
</dbReference>
<sequence length="628" mass="72954">MGMRKKQRRNEDKMDYFKYINESIEYESMLVAMKSEIHDFMENFKDDSRFISGWGHAYFCNEDGGRLIYDIHKPLEHKCSICGRIYDEYMYNACFVTMMRNEAIVTALKSSIMYRVTKEDQYKLIATDIIEFYAKHYHQFTLHAKDQINCSPTTDVGGAGKIMPQGLNEAIIAIRIVNSLELLKDSLDKDWLLMVKETLFAPMFELLVPQKMHIHNIPTWINSAIGVFGLFFQEEKWIAEATKNPFHLFEQLQKGVTESGFWYEGSIHYNFFALEGIMNFFVSAKAYHFEIDQKYQDIVFHMFEAAYDYAFDNDIFPNPSDGWPNISLKTYSYVYYMAYAVFGDKILPYLKHIENNPVPRARLPLSEPYYYDNRIPLTRIMYCPEFSDLKSDRIKSRGSQSFEASNCAILRNDTYNLFFKYGHQTKSHAHPDKMNIEIMVNNQVLTKDLSNSGYASKMCNEWHRKIAAHNTCVIDGMPSDISHPGTLLENSDTHVKASTKAYDGVTYTRDLTIDGTVLTDIFDVELEEKNQIDWFFHYETPVNIDGLKLTPVSMFSEYGRIEEVKEITLSNSSITIENELVSMHLDLEQGMRLYLAKTYNNPADKMRDTLIIRTTSSRARIKSTIAAK</sequence>
<comment type="caution">
    <text evidence="6">The sequence shown here is derived from an EMBL/GenBank/DDBJ whole genome shotgun (WGS) entry which is preliminary data.</text>
</comment>
<dbReference type="InterPro" id="IPR008929">
    <property type="entry name" value="Chondroitin_lyas"/>
</dbReference>
<feature type="domain" description="Heparinase II/III-like C-terminal" evidence="5">
    <location>
        <begin position="396"/>
        <end position="543"/>
    </location>
</feature>
<evidence type="ECO:0000259" key="5">
    <source>
        <dbReference type="Pfam" id="PF07940"/>
    </source>
</evidence>
<gene>
    <name evidence="6" type="ORF">DHW61_14845</name>
</gene>
<name>A0A3D2XBD1_9FIRM</name>